<dbReference type="Pfam" id="PF11042">
    <property type="entry name" value="DUF2750"/>
    <property type="match status" value="1"/>
</dbReference>
<protein>
    <submittedName>
        <fullName evidence="1">DUF2750 domain-containing protein</fullName>
    </submittedName>
</protein>
<accession>A0A9X2VUG9</accession>
<dbReference type="EMBL" id="JANYMP010000024">
    <property type="protein sequence ID" value="MCS7482422.1"/>
    <property type="molecule type" value="Genomic_DNA"/>
</dbReference>
<dbReference type="AlphaFoldDB" id="A0A9X2VUG9"/>
<evidence type="ECO:0000313" key="1">
    <source>
        <dbReference type="EMBL" id="MCS7482422.1"/>
    </source>
</evidence>
<keyword evidence="2" id="KW-1185">Reference proteome</keyword>
<gene>
    <name evidence="1" type="ORF">NZH93_36730</name>
</gene>
<evidence type="ECO:0000313" key="2">
    <source>
        <dbReference type="Proteomes" id="UP001141259"/>
    </source>
</evidence>
<dbReference type="Proteomes" id="UP001141259">
    <property type="component" value="Unassembled WGS sequence"/>
</dbReference>
<sequence length="145" mass="16531">MTTLSEDEAQRLWASSRAERDEYFFSAVAVSATVWAWDFETGLLEIDDQDNALVPLWPHPRLAEMAAEAMGFEDVGPAVPVGVDVLLDEVYERFHREGHEIAVLPTNGQFTTIRSLERFRVEVFEARLRTAGLTDETARTRRNEF</sequence>
<dbReference type="RefSeq" id="WP_259627890.1">
    <property type="nucleotide sequence ID" value="NZ_JANYMP010000024.1"/>
</dbReference>
<organism evidence="1 2">
    <name type="scientific">Umezawaea endophytica</name>
    <dbReference type="NCBI Taxonomy" id="1654476"/>
    <lineage>
        <taxon>Bacteria</taxon>
        <taxon>Bacillati</taxon>
        <taxon>Actinomycetota</taxon>
        <taxon>Actinomycetes</taxon>
        <taxon>Pseudonocardiales</taxon>
        <taxon>Pseudonocardiaceae</taxon>
        <taxon>Umezawaea</taxon>
    </lineage>
</organism>
<dbReference type="InterPro" id="IPR021284">
    <property type="entry name" value="DUF2750"/>
</dbReference>
<reference evidence="1" key="1">
    <citation type="submission" date="2022-08" db="EMBL/GenBank/DDBJ databases">
        <authorList>
            <person name="Tistechok S."/>
            <person name="Samborskyy M."/>
            <person name="Roman I."/>
        </authorList>
    </citation>
    <scope>NUCLEOTIDE SEQUENCE</scope>
    <source>
        <strain evidence="1">DSM 103496</strain>
    </source>
</reference>
<name>A0A9X2VUG9_9PSEU</name>
<comment type="caution">
    <text evidence="1">The sequence shown here is derived from an EMBL/GenBank/DDBJ whole genome shotgun (WGS) entry which is preliminary data.</text>
</comment>
<proteinExistence type="predicted"/>